<dbReference type="GeneID" id="87902929"/>
<feature type="region of interest" description="Disordered" evidence="1">
    <location>
        <begin position="646"/>
        <end position="674"/>
    </location>
</feature>
<feature type="transmembrane region" description="Helical" evidence="2">
    <location>
        <begin position="67"/>
        <end position="87"/>
    </location>
</feature>
<reference evidence="3 4" key="1">
    <citation type="journal article" date="2023" name="bioRxiv">
        <title>High-quality genome assemblies of four members of thePodospora anserinaspecies complex.</title>
        <authorList>
            <person name="Ament-Velasquez S.L."/>
            <person name="Vogan A.A."/>
            <person name="Wallerman O."/>
            <person name="Hartmann F."/>
            <person name="Gautier V."/>
            <person name="Silar P."/>
            <person name="Giraud T."/>
            <person name="Johannesson H."/>
        </authorList>
    </citation>
    <scope>NUCLEOTIDE SEQUENCE [LARGE SCALE GENOMIC DNA]</scope>
    <source>
        <strain evidence="3 4">CBS 415.72m</strain>
    </source>
</reference>
<dbReference type="EMBL" id="JAFFHA010000004">
    <property type="protein sequence ID" value="KAK4656893.1"/>
    <property type="molecule type" value="Genomic_DNA"/>
</dbReference>
<protein>
    <submittedName>
        <fullName evidence="3">Uncharacterized protein</fullName>
    </submittedName>
</protein>
<evidence type="ECO:0000313" key="4">
    <source>
        <dbReference type="Proteomes" id="UP001323405"/>
    </source>
</evidence>
<feature type="transmembrane region" description="Helical" evidence="2">
    <location>
        <begin position="572"/>
        <end position="596"/>
    </location>
</feature>
<dbReference type="RefSeq" id="XP_062745868.1">
    <property type="nucleotide sequence ID" value="XM_062883352.1"/>
</dbReference>
<keyword evidence="2" id="KW-0812">Transmembrane</keyword>
<feature type="transmembrane region" description="Helical" evidence="2">
    <location>
        <begin position="164"/>
        <end position="185"/>
    </location>
</feature>
<dbReference type="InterPro" id="IPR021514">
    <property type="entry name" value="DUF3176"/>
</dbReference>
<evidence type="ECO:0000256" key="2">
    <source>
        <dbReference type="SAM" id="Phobius"/>
    </source>
</evidence>
<accession>A0ABR0GMB9</accession>
<evidence type="ECO:0000313" key="3">
    <source>
        <dbReference type="EMBL" id="KAK4656893.1"/>
    </source>
</evidence>
<organism evidence="3 4">
    <name type="scientific">Podospora pseudocomata</name>
    <dbReference type="NCBI Taxonomy" id="2093779"/>
    <lineage>
        <taxon>Eukaryota</taxon>
        <taxon>Fungi</taxon>
        <taxon>Dikarya</taxon>
        <taxon>Ascomycota</taxon>
        <taxon>Pezizomycotina</taxon>
        <taxon>Sordariomycetes</taxon>
        <taxon>Sordariomycetidae</taxon>
        <taxon>Sordariales</taxon>
        <taxon>Podosporaceae</taxon>
        <taxon>Podospora</taxon>
    </lineage>
</organism>
<dbReference type="Pfam" id="PF11374">
    <property type="entry name" value="DUF3176"/>
    <property type="match status" value="1"/>
</dbReference>
<dbReference type="Proteomes" id="UP001323405">
    <property type="component" value="Unassembled WGS sequence"/>
</dbReference>
<keyword evidence="4" id="KW-1185">Reference proteome</keyword>
<proteinExistence type="predicted"/>
<dbReference type="PANTHER" id="PTHR35394">
    <property type="entry name" value="DUF3176 DOMAIN-CONTAINING PROTEIN"/>
    <property type="match status" value="1"/>
</dbReference>
<name>A0ABR0GMB9_9PEZI</name>
<comment type="caution">
    <text evidence="3">The sequence shown here is derived from an EMBL/GenBank/DDBJ whole genome shotgun (WGS) entry which is preliminary data.</text>
</comment>
<feature type="compositionally biased region" description="Basic and acidic residues" evidence="1">
    <location>
        <begin position="665"/>
        <end position="674"/>
    </location>
</feature>
<keyword evidence="2" id="KW-0472">Membrane</keyword>
<dbReference type="PANTHER" id="PTHR35394:SF5">
    <property type="entry name" value="DUF3176 DOMAIN-CONTAINING PROTEIN"/>
    <property type="match status" value="1"/>
</dbReference>
<keyword evidence="2" id="KW-1133">Transmembrane helix</keyword>
<feature type="transmembrane region" description="Helical" evidence="2">
    <location>
        <begin position="99"/>
        <end position="121"/>
    </location>
</feature>
<evidence type="ECO:0000256" key="1">
    <source>
        <dbReference type="SAM" id="MobiDB-lite"/>
    </source>
</evidence>
<gene>
    <name evidence="3" type="ORF">QC762_0040260</name>
</gene>
<sequence>MASASVFSGGQTSWLEFPAEPSQEHQFSKQETSTRVRLECYTRTSDGEEPGTKVISSIQLRRWLPEILAQLGGMLCLIAIFVLLWRADNRPSEEMYLGVTLNTILAFLTSLAKVAFLVPIAEGLAQLKWIWFLSPVGRPAKHRPLLDFQVFDDAIRGGIGGVRLLVGFKGILASFGALIMLSGLFTSTLTQQAITYDVRKALSLQANDTAAVDRATMFSTYDGNMLALTPYDTLREQRAIFEGFFTPSTERVTELRANCSSGDCIWPAYGSLAVCGGVANLSTVNNPALHDRLRKTTEKRLQLLLQTSNITAGSAGYGNFYTAIDKVFPVIIGLLDEPTGAFNQSITDLIVSDSFIAYTEEMVSTSSDADALAEMMSKVKYLELAFWWCTKTYETEVTQGQSVTREVSTLSQVTSELNNTLNVAWDPKFYPCYSTGQCNDTYGGAEFTLERPPNAEDSVDFTINVWTSLTASMLLASTMLDSLLLDRTRGVVASNGGGSAKAFAFSLLGDFLTTELPPPEKRLADIQTVMHNAARSMTNLVRAGTTRLSRPESVVQGSVYAPQAFVRIRWEWMGMLTTQLVLTTLFLVLTVAATYMSRVQVIKSSSLATLCALDDETRQDIGGIGDGVDKLEQKAKKVSVRLERSRHGDIEDSAGRPALWLGTPKQERLEPRTW</sequence>